<feature type="transmembrane region" description="Helical" evidence="2">
    <location>
        <begin position="391"/>
        <end position="415"/>
    </location>
</feature>
<feature type="transmembrane region" description="Helical" evidence="2">
    <location>
        <begin position="259"/>
        <end position="280"/>
    </location>
</feature>
<evidence type="ECO:0000256" key="2">
    <source>
        <dbReference type="SAM" id="Phobius"/>
    </source>
</evidence>
<keyword evidence="4" id="KW-1185">Reference proteome</keyword>
<dbReference type="InterPro" id="IPR038900">
    <property type="entry name" value="TMC"/>
</dbReference>
<proteinExistence type="predicted"/>
<dbReference type="PANTHER" id="PTHR23302:SF24">
    <property type="entry name" value="TMC DOMAIN-CONTAINING PROTEIN"/>
    <property type="match status" value="1"/>
</dbReference>
<protein>
    <submittedName>
        <fullName evidence="3">G1421 protein</fullName>
    </submittedName>
</protein>
<keyword evidence="2" id="KW-0472">Membrane</keyword>
<feature type="region of interest" description="Disordered" evidence="1">
    <location>
        <begin position="60"/>
        <end position="79"/>
    </location>
</feature>
<name>A0ABP1FHZ2_9CHLO</name>
<keyword evidence="2" id="KW-1133">Transmembrane helix</keyword>
<evidence type="ECO:0000256" key="1">
    <source>
        <dbReference type="SAM" id="MobiDB-lite"/>
    </source>
</evidence>
<feature type="transmembrane region" description="Helical" evidence="2">
    <location>
        <begin position="353"/>
        <end position="379"/>
    </location>
</feature>
<comment type="caution">
    <text evidence="3">The sequence shown here is derived from an EMBL/GenBank/DDBJ whole genome shotgun (WGS) entry which is preliminary data.</text>
</comment>
<dbReference type="EMBL" id="CAXHTA020000002">
    <property type="protein sequence ID" value="CAL5219564.1"/>
    <property type="molecule type" value="Genomic_DNA"/>
</dbReference>
<organism evidence="3 4">
    <name type="scientific">Coccomyxa viridis</name>
    <dbReference type="NCBI Taxonomy" id="1274662"/>
    <lineage>
        <taxon>Eukaryota</taxon>
        <taxon>Viridiplantae</taxon>
        <taxon>Chlorophyta</taxon>
        <taxon>core chlorophytes</taxon>
        <taxon>Trebouxiophyceae</taxon>
        <taxon>Trebouxiophyceae incertae sedis</taxon>
        <taxon>Coccomyxaceae</taxon>
        <taxon>Coccomyxa</taxon>
    </lineage>
</organism>
<gene>
    <name evidence="3" type="primary">g1421</name>
    <name evidence="3" type="ORF">VP750_LOCUS1223</name>
</gene>
<evidence type="ECO:0000313" key="4">
    <source>
        <dbReference type="Proteomes" id="UP001497392"/>
    </source>
</evidence>
<accession>A0ABP1FHZ2</accession>
<keyword evidence="2" id="KW-0812">Transmembrane</keyword>
<reference evidence="3 4" key="1">
    <citation type="submission" date="2024-06" db="EMBL/GenBank/DDBJ databases">
        <authorList>
            <person name="Kraege A."/>
            <person name="Thomma B."/>
        </authorList>
    </citation>
    <scope>NUCLEOTIDE SEQUENCE [LARGE SCALE GENOMIC DNA]</scope>
</reference>
<feature type="compositionally biased region" description="Low complexity" evidence="1">
    <location>
        <begin position="88"/>
        <end position="97"/>
    </location>
</feature>
<feature type="transmembrane region" description="Helical" evidence="2">
    <location>
        <begin position="182"/>
        <end position="208"/>
    </location>
</feature>
<sequence length="472" mass="51982">MANRIFDEATLLQAAAILQQQQFQQQQHQQNLIAQATLLSMQQSGSSDFLAPLIPAVRSAAQGAEHSDSSAPSMSREPARVQFPEGMASPVPSASPAGGSGGGPRNLKQERTAQNFLRGCARLRMIQETEKGMLFARKSRWKDFTRGIKQHVAIIGSTLSLWKTSIQTIEARHGSNVSLTLYFLRFAMGVNVAIAAFWLAGTVIPFVISPPSTFSWQYFKAYRPTDLLQGYGLHNTFLLYGGYNYGASLGGFGKFQLNISFPLEIVAMFFFTLVLLLGVIHKRLRGAGDSAFVGQNKLFPFSTVVFTSWDYHLTDVKAARNLRNSIRNQLAEMVFDAELADAYISRGKRIVSVMLKVVGLLVVWPLMVAGTAAATYLIVVNNDLIIQRLGFGFAPLIMLSLVSVISNMLCTMSTLTESWHPRMRTNVEALKALSIKLINTATFVYQLYRIQINSTGDTTVSINNTSNLQACA</sequence>
<dbReference type="PANTHER" id="PTHR23302">
    <property type="entry name" value="TRANSMEMBRANE CHANNEL-RELATED"/>
    <property type="match status" value="1"/>
</dbReference>
<dbReference type="Proteomes" id="UP001497392">
    <property type="component" value="Unassembled WGS sequence"/>
</dbReference>
<evidence type="ECO:0000313" key="3">
    <source>
        <dbReference type="EMBL" id="CAL5219564.1"/>
    </source>
</evidence>
<feature type="region of interest" description="Disordered" evidence="1">
    <location>
        <begin position="84"/>
        <end position="107"/>
    </location>
</feature>